<dbReference type="RefSeq" id="WP_204518508.1">
    <property type="nucleotide sequence ID" value="NZ_BAABIN010000016.1"/>
</dbReference>
<protein>
    <submittedName>
        <fullName evidence="1">Uncharacterized protein</fullName>
    </submittedName>
</protein>
<comment type="caution">
    <text evidence="1">The sequence shown here is derived from an EMBL/GenBank/DDBJ whole genome shotgun (WGS) entry which is preliminary data.</text>
</comment>
<organism evidence="1 2">
    <name type="scientific">Brevibacillus fulvus</name>
    <dbReference type="NCBI Taxonomy" id="1125967"/>
    <lineage>
        <taxon>Bacteria</taxon>
        <taxon>Bacillati</taxon>
        <taxon>Bacillota</taxon>
        <taxon>Bacilli</taxon>
        <taxon>Bacillales</taxon>
        <taxon>Paenibacillaceae</taxon>
        <taxon>Brevibacillus</taxon>
    </lineage>
</organism>
<evidence type="ECO:0000313" key="2">
    <source>
        <dbReference type="Proteomes" id="UP000717624"/>
    </source>
</evidence>
<name>A0A939BSR9_9BACL</name>
<sequence>MARLEYRLLDEQKQYPVLYYYNSIDNMEMAMRFACDYLVKDHRVYEKMSCAMEQDVGVIYVKISSEEQAVDYWNTAANRWGQTQIELRHFREGTVHYPLLHTHYFRDEKEALLHLLSDYLYWDGQEWEKTSAEIDEDREVYILYVRSSEEGEA</sequence>
<gene>
    <name evidence="1" type="ORF">JOD01_002373</name>
</gene>
<dbReference type="AlphaFoldDB" id="A0A939BSR9"/>
<evidence type="ECO:0000313" key="1">
    <source>
        <dbReference type="EMBL" id="MBM7590763.1"/>
    </source>
</evidence>
<accession>A0A939BSR9</accession>
<proteinExistence type="predicted"/>
<dbReference type="Proteomes" id="UP000717624">
    <property type="component" value="Unassembled WGS sequence"/>
</dbReference>
<reference evidence="1" key="1">
    <citation type="submission" date="2021-01" db="EMBL/GenBank/DDBJ databases">
        <title>Genomic Encyclopedia of Type Strains, Phase IV (KMG-IV): sequencing the most valuable type-strain genomes for metagenomic binning, comparative biology and taxonomic classification.</title>
        <authorList>
            <person name="Goeker M."/>
        </authorList>
    </citation>
    <scope>NUCLEOTIDE SEQUENCE</scope>
    <source>
        <strain evidence="1">DSM 25523</strain>
    </source>
</reference>
<keyword evidence="2" id="KW-1185">Reference proteome</keyword>
<dbReference type="EMBL" id="JAFBEB010000007">
    <property type="protein sequence ID" value="MBM7590763.1"/>
    <property type="molecule type" value="Genomic_DNA"/>
</dbReference>